<dbReference type="AlphaFoldDB" id="A0A1G2BD81"/>
<dbReference type="SUPFAM" id="SSF102114">
    <property type="entry name" value="Radical SAM enzymes"/>
    <property type="match status" value="1"/>
</dbReference>
<evidence type="ECO:0008006" key="4">
    <source>
        <dbReference type="Google" id="ProtNLM"/>
    </source>
</evidence>
<dbReference type="SFLD" id="SFLDS00029">
    <property type="entry name" value="Radical_SAM"/>
    <property type="match status" value="1"/>
</dbReference>
<evidence type="ECO:0000313" key="3">
    <source>
        <dbReference type="Proteomes" id="UP000176420"/>
    </source>
</evidence>
<accession>A0A1G2BD81</accession>
<feature type="region of interest" description="Disordered" evidence="1">
    <location>
        <begin position="1"/>
        <end position="26"/>
    </location>
</feature>
<protein>
    <recommendedName>
        <fullName evidence="4">Elp3/MiaA/NifB-like radical SAM core domain-containing protein</fullName>
    </recommendedName>
</protein>
<organism evidence="2 3">
    <name type="scientific">Candidatus Kerfeldbacteria bacterium RIFOXYB2_FULL_38_14</name>
    <dbReference type="NCBI Taxonomy" id="1798547"/>
    <lineage>
        <taxon>Bacteria</taxon>
        <taxon>Candidatus Kerfeldiibacteriota</taxon>
    </lineage>
</organism>
<evidence type="ECO:0000313" key="2">
    <source>
        <dbReference type="EMBL" id="OGY87101.1"/>
    </source>
</evidence>
<gene>
    <name evidence="2" type="ORF">A2319_02760</name>
</gene>
<dbReference type="EMBL" id="MHKI01000012">
    <property type="protein sequence ID" value="OGY87101.1"/>
    <property type="molecule type" value="Genomic_DNA"/>
</dbReference>
<reference evidence="2 3" key="1">
    <citation type="journal article" date="2016" name="Nat. Commun.">
        <title>Thousands of microbial genomes shed light on interconnected biogeochemical processes in an aquifer system.</title>
        <authorList>
            <person name="Anantharaman K."/>
            <person name="Brown C.T."/>
            <person name="Hug L.A."/>
            <person name="Sharon I."/>
            <person name="Castelle C.J."/>
            <person name="Probst A.J."/>
            <person name="Thomas B.C."/>
            <person name="Singh A."/>
            <person name="Wilkins M.J."/>
            <person name="Karaoz U."/>
            <person name="Brodie E.L."/>
            <person name="Williams K.H."/>
            <person name="Hubbard S.S."/>
            <person name="Banfield J.F."/>
        </authorList>
    </citation>
    <scope>NUCLEOTIDE SEQUENCE [LARGE SCALE GENOMIC DNA]</scope>
</reference>
<dbReference type="InterPro" id="IPR007197">
    <property type="entry name" value="rSAM"/>
</dbReference>
<dbReference type="Proteomes" id="UP000176420">
    <property type="component" value="Unassembled WGS sequence"/>
</dbReference>
<proteinExistence type="predicted"/>
<comment type="caution">
    <text evidence="2">The sequence shown here is derived from an EMBL/GenBank/DDBJ whole genome shotgun (WGS) entry which is preliminary data.</text>
</comment>
<dbReference type="GO" id="GO:0051536">
    <property type="term" value="F:iron-sulfur cluster binding"/>
    <property type="evidence" value="ECO:0007669"/>
    <property type="project" value="InterPro"/>
</dbReference>
<name>A0A1G2BD81_9BACT</name>
<dbReference type="InterPro" id="IPR058240">
    <property type="entry name" value="rSAM_sf"/>
</dbReference>
<sequence length="345" mass="38997">MTEHSFNKRNRQQGRDTLNRFETDKGSDVASLQENFEERRFDADGVREVVVIGNERVGGCPFKCPGCGVHEEAAKVDASANAQKIVKQIEGLQCRIQANSTVYEESGYHICIYNFGNVTNTEELSVSNLELLLQKLNELVPSPKYVSLNSRGRFINEQVLARLKGLGLKYTIHFILGVESLGEKGSKIYGKPQIQSEVANMFATINKFNEENNSRFGVDAGFVFLPEFYTADRADKEAIANGFLSDVGGFIEKNVGQKTPVRINIHPFYEMPEKMPYASTAPYFDILMKAMMKLENIVKLKNESLPEHLRISFFIGLNDSGYETLEWKQAKAKWQRDIDRINRGA</sequence>
<dbReference type="GO" id="GO:0003824">
    <property type="term" value="F:catalytic activity"/>
    <property type="evidence" value="ECO:0007669"/>
    <property type="project" value="InterPro"/>
</dbReference>
<evidence type="ECO:0000256" key="1">
    <source>
        <dbReference type="SAM" id="MobiDB-lite"/>
    </source>
</evidence>
<feature type="compositionally biased region" description="Basic and acidic residues" evidence="1">
    <location>
        <begin position="13"/>
        <end position="26"/>
    </location>
</feature>